<feature type="transmembrane region" description="Helical" evidence="6">
    <location>
        <begin position="164"/>
        <end position="184"/>
    </location>
</feature>
<organism evidence="7 8">
    <name type="scientific">Paenibacillus oralis</name>
    <dbReference type="NCBI Taxonomy" id="2490856"/>
    <lineage>
        <taxon>Bacteria</taxon>
        <taxon>Bacillati</taxon>
        <taxon>Bacillota</taxon>
        <taxon>Bacilli</taxon>
        <taxon>Bacillales</taxon>
        <taxon>Paenibacillaceae</taxon>
        <taxon>Paenibacillus</taxon>
    </lineage>
</organism>
<feature type="transmembrane region" description="Helical" evidence="6">
    <location>
        <begin position="382"/>
        <end position="400"/>
    </location>
</feature>
<feature type="transmembrane region" description="Helical" evidence="6">
    <location>
        <begin position="137"/>
        <end position="158"/>
    </location>
</feature>
<keyword evidence="8" id="KW-1185">Reference proteome</keyword>
<dbReference type="PANTHER" id="PTHR30250:SF11">
    <property type="entry name" value="O-ANTIGEN TRANSPORTER-RELATED"/>
    <property type="match status" value="1"/>
</dbReference>
<comment type="caution">
    <text evidence="7">The sequence shown here is derived from an EMBL/GenBank/DDBJ whole genome shotgun (WGS) entry which is preliminary data.</text>
</comment>
<protein>
    <submittedName>
        <fullName evidence="7">Transporter</fullName>
    </submittedName>
</protein>
<feature type="transmembrane region" description="Helical" evidence="6">
    <location>
        <begin position="352"/>
        <end position="370"/>
    </location>
</feature>
<evidence type="ECO:0000256" key="2">
    <source>
        <dbReference type="ARBA" id="ARBA00022475"/>
    </source>
</evidence>
<comment type="subcellular location">
    <subcellularLocation>
        <location evidence="1">Cell membrane</location>
        <topology evidence="1">Multi-pass membrane protein</topology>
    </subcellularLocation>
</comment>
<dbReference type="InterPro" id="IPR050833">
    <property type="entry name" value="Poly_Biosynth_Transport"/>
</dbReference>
<evidence type="ECO:0000256" key="5">
    <source>
        <dbReference type="ARBA" id="ARBA00023136"/>
    </source>
</evidence>
<keyword evidence="3 6" id="KW-0812">Transmembrane</keyword>
<dbReference type="GO" id="GO:0005886">
    <property type="term" value="C:plasma membrane"/>
    <property type="evidence" value="ECO:0007669"/>
    <property type="project" value="UniProtKB-SubCell"/>
</dbReference>
<sequence length="414" mass="44945">MLRRWRTLVFPLFNVLLNAFNFFFHMAASWYLTQDQYGQANALLALFALLSVLGLSVQLLAAKLVSQNKAGGGFPGGALVPALTAAAVFAALSGVHPLLVHLLNVDGGALILLYAVVSMHILVSLFRGSMQGRERMLALNVNFYLEVGGKLAVIFVCVPLGLEVWSLMLALAAGMILALVHGWLTERKSVGPASAADSSLRGKPLKSLGREWMDTLLMNLFILFFTSIDMLAVQRYLPADAGVYAIALKYSQLVYFVAFSVITAFVPKLGAKAGDKAALRKLILLFGGFMLGCAGFVYAGSAWLFPQSIPLLFGSEYQAAERYLPLGGVVYWLLSAVLFFAHLHVLTGRRRFMLWLAAGAAVLLLSFGLRHRTPEDLQLAQLAVYGGGAAGFAADAARGFRRIKGRAMYEKYPQ</sequence>
<feature type="transmembrane region" description="Helical" evidence="6">
    <location>
        <begin position="74"/>
        <end position="95"/>
    </location>
</feature>
<evidence type="ECO:0000256" key="3">
    <source>
        <dbReference type="ARBA" id="ARBA00022692"/>
    </source>
</evidence>
<evidence type="ECO:0000313" key="7">
    <source>
        <dbReference type="EMBL" id="RRJ64150.1"/>
    </source>
</evidence>
<feature type="transmembrane region" description="Helical" evidence="6">
    <location>
        <begin position="253"/>
        <end position="270"/>
    </location>
</feature>
<feature type="transmembrane region" description="Helical" evidence="6">
    <location>
        <begin position="323"/>
        <end position="345"/>
    </location>
</feature>
<dbReference type="OrthoDB" id="2601312at2"/>
<keyword evidence="5 6" id="KW-0472">Membrane</keyword>
<dbReference type="AlphaFoldDB" id="A0A3P3U1Z9"/>
<evidence type="ECO:0000256" key="6">
    <source>
        <dbReference type="SAM" id="Phobius"/>
    </source>
</evidence>
<accession>A0A3P3U1Z9</accession>
<feature type="transmembrane region" description="Helical" evidence="6">
    <location>
        <begin position="107"/>
        <end position="125"/>
    </location>
</feature>
<name>A0A3P3U1Z9_9BACL</name>
<reference evidence="7 8" key="1">
    <citation type="submission" date="2018-11" db="EMBL/GenBank/DDBJ databases">
        <title>Genome sequencing of Paenibacillus sp. KCOM 3021 (= ChDC PVNT-B20).</title>
        <authorList>
            <person name="Kook J.-K."/>
            <person name="Park S.-N."/>
            <person name="Lim Y.K."/>
        </authorList>
    </citation>
    <scope>NUCLEOTIDE SEQUENCE [LARGE SCALE GENOMIC DNA]</scope>
    <source>
        <strain evidence="7 8">KCOM 3021</strain>
    </source>
</reference>
<gene>
    <name evidence="7" type="ORF">EHV15_15360</name>
</gene>
<evidence type="ECO:0000256" key="4">
    <source>
        <dbReference type="ARBA" id="ARBA00022989"/>
    </source>
</evidence>
<evidence type="ECO:0000256" key="1">
    <source>
        <dbReference type="ARBA" id="ARBA00004651"/>
    </source>
</evidence>
<feature type="transmembrane region" description="Helical" evidence="6">
    <location>
        <begin position="216"/>
        <end position="233"/>
    </location>
</feature>
<feature type="transmembrane region" description="Helical" evidence="6">
    <location>
        <begin position="12"/>
        <end position="31"/>
    </location>
</feature>
<keyword evidence="2" id="KW-1003">Cell membrane</keyword>
<keyword evidence="4 6" id="KW-1133">Transmembrane helix</keyword>
<dbReference type="Proteomes" id="UP000267017">
    <property type="component" value="Unassembled WGS sequence"/>
</dbReference>
<feature type="transmembrane region" description="Helical" evidence="6">
    <location>
        <begin position="282"/>
        <end position="303"/>
    </location>
</feature>
<dbReference type="EMBL" id="RRCN01000001">
    <property type="protein sequence ID" value="RRJ64150.1"/>
    <property type="molecule type" value="Genomic_DNA"/>
</dbReference>
<evidence type="ECO:0000313" key="8">
    <source>
        <dbReference type="Proteomes" id="UP000267017"/>
    </source>
</evidence>
<proteinExistence type="predicted"/>
<dbReference type="PANTHER" id="PTHR30250">
    <property type="entry name" value="PST FAMILY PREDICTED COLANIC ACID TRANSPORTER"/>
    <property type="match status" value="1"/>
</dbReference>
<feature type="transmembrane region" description="Helical" evidence="6">
    <location>
        <begin position="43"/>
        <end position="62"/>
    </location>
</feature>
<dbReference type="RefSeq" id="WP_128631970.1">
    <property type="nucleotide sequence ID" value="NZ_RRCN01000001.1"/>
</dbReference>